<dbReference type="GeneID" id="27308535"/>
<dbReference type="PANTHER" id="PTHR37331:SF1">
    <property type="entry name" value="YALI0F11671P"/>
    <property type="match status" value="1"/>
</dbReference>
<dbReference type="AlphaFoldDB" id="A0A0D2APJ6"/>
<dbReference type="RefSeq" id="XP_016218472.1">
    <property type="nucleotide sequence ID" value="XM_016353319.1"/>
</dbReference>
<accession>A0A0D2APJ6</accession>
<proteinExistence type="predicted"/>
<dbReference type="Proteomes" id="UP000053259">
    <property type="component" value="Unassembled WGS sequence"/>
</dbReference>
<dbReference type="InParanoid" id="A0A0D2APJ6"/>
<keyword evidence="3" id="KW-1185">Reference proteome</keyword>
<dbReference type="PANTHER" id="PTHR37331">
    <property type="entry name" value="YALI0F11671P"/>
    <property type="match status" value="1"/>
</dbReference>
<organism evidence="2 3">
    <name type="scientific">Verruconis gallopava</name>
    <dbReference type="NCBI Taxonomy" id="253628"/>
    <lineage>
        <taxon>Eukaryota</taxon>
        <taxon>Fungi</taxon>
        <taxon>Dikarya</taxon>
        <taxon>Ascomycota</taxon>
        <taxon>Pezizomycotina</taxon>
        <taxon>Dothideomycetes</taxon>
        <taxon>Pleosporomycetidae</taxon>
        <taxon>Venturiales</taxon>
        <taxon>Sympoventuriaceae</taxon>
        <taxon>Verruconis</taxon>
    </lineage>
</organism>
<reference evidence="2 3" key="1">
    <citation type="submission" date="2015-01" db="EMBL/GenBank/DDBJ databases">
        <title>The Genome Sequence of Ochroconis gallopava CBS43764.</title>
        <authorList>
            <consortium name="The Broad Institute Genomics Platform"/>
            <person name="Cuomo C."/>
            <person name="de Hoog S."/>
            <person name="Gorbushina A."/>
            <person name="Stielow B."/>
            <person name="Teixiera M."/>
            <person name="Abouelleil A."/>
            <person name="Chapman S.B."/>
            <person name="Priest M."/>
            <person name="Young S.K."/>
            <person name="Wortman J."/>
            <person name="Nusbaum C."/>
            <person name="Birren B."/>
        </authorList>
    </citation>
    <scope>NUCLEOTIDE SEQUENCE [LARGE SCALE GENOMIC DNA]</scope>
    <source>
        <strain evidence="2 3">CBS 43764</strain>
    </source>
</reference>
<evidence type="ECO:0000256" key="1">
    <source>
        <dbReference type="SAM" id="MobiDB-lite"/>
    </source>
</evidence>
<dbReference type="HOGENOM" id="CLU_080764_1_0_1"/>
<sequence length="237" mass="25623">MLMQRLPRPSIGIASWCLRGQRARTLSTLASNPHIYYFPDPHDATQNLLSLLPTSPSTSTLVLGRTSTIPPESNPSSFTPNPRFLEILQSVMREYSIHDPVVQASAAAYASQAGATLSGGVLLPSSHPLKQRMRKPSTSGAGPTASQGGMGSGGRHGWVHVYDLRHPPDFGRIPDPEDIFGSVEVDGEGSFVGDGGNYQASGTYRIVTRDGVLGLSDFLRGKLVDRLKQLEREERSK</sequence>
<feature type="region of interest" description="Disordered" evidence="1">
    <location>
        <begin position="62"/>
        <end position="81"/>
    </location>
</feature>
<dbReference type="STRING" id="253628.A0A0D2APJ6"/>
<gene>
    <name evidence="2" type="ORF">PV09_00562</name>
</gene>
<protein>
    <submittedName>
        <fullName evidence="2">Uncharacterized protein</fullName>
    </submittedName>
</protein>
<evidence type="ECO:0000313" key="2">
    <source>
        <dbReference type="EMBL" id="KIW08603.1"/>
    </source>
</evidence>
<feature type="region of interest" description="Disordered" evidence="1">
    <location>
        <begin position="121"/>
        <end position="153"/>
    </location>
</feature>
<dbReference type="VEuPathDB" id="FungiDB:PV09_00562"/>
<dbReference type="EMBL" id="KN847530">
    <property type="protein sequence ID" value="KIW08603.1"/>
    <property type="molecule type" value="Genomic_DNA"/>
</dbReference>
<evidence type="ECO:0000313" key="3">
    <source>
        <dbReference type="Proteomes" id="UP000053259"/>
    </source>
</evidence>
<feature type="compositionally biased region" description="Polar residues" evidence="1">
    <location>
        <begin position="136"/>
        <end position="147"/>
    </location>
</feature>
<name>A0A0D2APJ6_9PEZI</name>
<dbReference type="OrthoDB" id="5397701at2759"/>
<feature type="compositionally biased region" description="Polar residues" evidence="1">
    <location>
        <begin position="65"/>
        <end position="80"/>
    </location>
</feature>